<name>A0A090SWC6_9VIBR</name>
<accession>A0A090SWC6</accession>
<keyword evidence="2" id="KW-1185">Reference proteome</keyword>
<evidence type="ECO:0000313" key="1">
    <source>
        <dbReference type="EMBL" id="GAL32055.1"/>
    </source>
</evidence>
<proteinExistence type="predicted"/>
<gene>
    <name evidence="1" type="ORF">JCM19240_5486</name>
</gene>
<protein>
    <submittedName>
        <fullName evidence="1">SH3 domain protein</fullName>
    </submittedName>
</protein>
<reference evidence="1 2" key="1">
    <citation type="submission" date="2014-09" db="EMBL/GenBank/DDBJ databases">
        <title>Vibrio maritimus JCM 19240. (C210) whole genome shotgun sequence.</title>
        <authorList>
            <person name="Sawabe T."/>
            <person name="Meirelles P."/>
            <person name="Nakanishi M."/>
            <person name="Sayaka M."/>
            <person name="Hattori M."/>
            <person name="Ohkuma M."/>
        </authorList>
    </citation>
    <scope>NUCLEOTIDE SEQUENCE [LARGE SCALE GENOMIC DNA]</scope>
    <source>
        <strain evidence="1 2">JCM 19240</strain>
    </source>
</reference>
<comment type="caution">
    <text evidence="1">The sequence shown here is derived from an EMBL/GenBank/DDBJ whole genome shotgun (WGS) entry which is preliminary data.</text>
</comment>
<dbReference type="Proteomes" id="UP000029224">
    <property type="component" value="Unassembled WGS sequence"/>
</dbReference>
<dbReference type="OrthoDB" id="74312at2"/>
<sequence>MKKILLGLGIGAVLLGAGGGVAYYLGYFEESEPPQTSGNRKAPVPQTLVEPSNIEEPTPEPKPLPNHYYVSRSAETVYLQPESTSTPDGIAYYGEQLNVMERRGDWIRIAPIYQLEEGADEVSQWVNSAHLSVEPVKLSGSDWLDVLQEYIENSDHYMSFQEAFLEASTQLIKGKQCRLADFEEVGGWIKSINHKDSVYFTYCGGIEAEHKIYLNVASGEIF</sequence>
<dbReference type="AlphaFoldDB" id="A0A090SWC6"/>
<evidence type="ECO:0000313" key="2">
    <source>
        <dbReference type="Proteomes" id="UP000029224"/>
    </source>
</evidence>
<dbReference type="EMBL" id="BBMT01000001">
    <property type="protein sequence ID" value="GAL32055.1"/>
    <property type="molecule type" value="Genomic_DNA"/>
</dbReference>
<organism evidence="1 2">
    <name type="scientific">Vibrio maritimus</name>
    <dbReference type="NCBI Taxonomy" id="990268"/>
    <lineage>
        <taxon>Bacteria</taxon>
        <taxon>Pseudomonadati</taxon>
        <taxon>Pseudomonadota</taxon>
        <taxon>Gammaproteobacteria</taxon>
        <taxon>Vibrionales</taxon>
        <taxon>Vibrionaceae</taxon>
        <taxon>Vibrio</taxon>
    </lineage>
</organism>
<reference evidence="1 2" key="2">
    <citation type="submission" date="2014-09" db="EMBL/GenBank/DDBJ databases">
        <authorList>
            <consortium name="NBRP consortium"/>
            <person name="Sawabe T."/>
            <person name="Meirelles P."/>
            <person name="Nakanishi M."/>
            <person name="Sayaka M."/>
            <person name="Hattori M."/>
            <person name="Ohkuma M."/>
        </authorList>
    </citation>
    <scope>NUCLEOTIDE SEQUENCE [LARGE SCALE GENOMIC DNA]</scope>
    <source>
        <strain evidence="1 2">JCM 19240</strain>
    </source>
</reference>